<dbReference type="RefSeq" id="WP_200786362.1">
    <property type="nucleotide sequence ID" value="NZ_JAEDAO010000001.1"/>
</dbReference>
<evidence type="ECO:0000259" key="6">
    <source>
        <dbReference type="Pfam" id="PF03968"/>
    </source>
</evidence>
<comment type="caution">
    <text evidence="7">The sequence shown here is derived from an EMBL/GenBank/DDBJ whole genome shotgun (WGS) entry which is preliminary data.</text>
</comment>
<name>A0A934UQH9_9BURK</name>
<dbReference type="PANTHER" id="PTHR36504:SF1">
    <property type="entry name" value="LIPOPOLYSACCHARIDE EXPORT SYSTEM PROTEIN LPTA"/>
    <property type="match status" value="1"/>
</dbReference>
<reference evidence="7" key="1">
    <citation type="submission" date="2020-12" db="EMBL/GenBank/DDBJ databases">
        <title>Ramlibacter sp. nov., isolated from a freshwater alga, Cryptomonas.</title>
        <authorList>
            <person name="Kim H.M."/>
            <person name="Jeon C.O."/>
        </authorList>
    </citation>
    <scope>NUCLEOTIDE SEQUENCE</scope>
    <source>
        <strain evidence="7">CrO1</strain>
    </source>
</reference>
<accession>A0A934UQH9</accession>
<evidence type="ECO:0000256" key="4">
    <source>
        <dbReference type="HAMAP-Rule" id="MF_01914"/>
    </source>
</evidence>
<dbReference type="GO" id="GO:0043165">
    <property type="term" value="P:Gram-negative-bacterium-type cell outer membrane assembly"/>
    <property type="evidence" value="ECO:0007669"/>
    <property type="project" value="UniProtKB-UniRule"/>
</dbReference>
<dbReference type="Pfam" id="PF03968">
    <property type="entry name" value="LptD_N"/>
    <property type="match status" value="1"/>
</dbReference>
<protein>
    <recommendedName>
        <fullName evidence="4">Lipopolysaccharide export system protein LptA</fullName>
    </recommendedName>
</protein>
<evidence type="ECO:0000256" key="1">
    <source>
        <dbReference type="ARBA" id="ARBA00022448"/>
    </source>
</evidence>
<keyword evidence="3 4" id="KW-0574">Periplasm</keyword>
<dbReference type="EMBL" id="JAEDAO010000001">
    <property type="protein sequence ID" value="MBK0391552.1"/>
    <property type="molecule type" value="Genomic_DNA"/>
</dbReference>
<proteinExistence type="inferred from homology"/>
<dbReference type="GO" id="GO:0009279">
    <property type="term" value="C:cell outer membrane"/>
    <property type="evidence" value="ECO:0007669"/>
    <property type="project" value="TreeGrafter"/>
</dbReference>
<dbReference type="Gene3D" id="2.60.450.10">
    <property type="entry name" value="Lipopolysaccharide (LPS) transport protein A like domain"/>
    <property type="match status" value="1"/>
</dbReference>
<feature type="region of interest" description="Disordered" evidence="5">
    <location>
        <begin position="171"/>
        <end position="212"/>
    </location>
</feature>
<evidence type="ECO:0000313" key="8">
    <source>
        <dbReference type="Proteomes" id="UP000617041"/>
    </source>
</evidence>
<comment type="function">
    <text evidence="4">Involved in the assembly of lipopolysaccharide (LPS). Required for the translocation of LPS from the inner membrane to the outer membrane.</text>
</comment>
<organism evidence="7 8">
    <name type="scientific">Ramlibacter algicola</name>
    <dbReference type="NCBI Taxonomy" id="2795217"/>
    <lineage>
        <taxon>Bacteria</taxon>
        <taxon>Pseudomonadati</taxon>
        <taxon>Pseudomonadota</taxon>
        <taxon>Betaproteobacteria</taxon>
        <taxon>Burkholderiales</taxon>
        <taxon>Comamonadaceae</taxon>
        <taxon>Ramlibacter</taxon>
    </lineage>
</organism>
<feature type="compositionally biased region" description="Low complexity" evidence="5">
    <location>
        <begin position="172"/>
        <end position="190"/>
    </location>
</feature>
<evidence type="ECO:0000256" key="5">
    <source>
        <dbReference type="SAM" id="MobiDB-lite"/>
    </source>
</evidence>
<keyword evidence="8" id="KW-1185">Reference proteome</keyword>
<feature type="domain" description="Organic solvent tolerance-like N-terminal" evidence="6">
    <location>
        <begin position="32"/>
        <end position="150"/>
    </location>
</feature>
<gene>
    <name evidence="4 7" type="primary">lptA</name>
    <name evidence="7" type="ORF">I8E28_03005</name>
</gene>
<dbReference type="PANTHER" id="PTHR36504">
    <property type="entry name" value="LIPOPOLYSACCHARIDE EXPORT SYSTEM PROTEIN LPTA"/>
    <property type="match status" value="1"/>
</dbReference>
<comment type="similarity">
    <text evidence="4">Belongs to the LptA family.</text>
</comment>
<sequence precursor="true">MKPTLLPVVLASCLLLPLAASAEKADRDKPMNVEADALRYDDLRQVSVFTGRVVLTKGTILIRGARLEVRQDPDGYQYGVVTAAPGTRAFYRQKREGLDEWIEGEGKTIDYDGKADRVKFIDNAEMRRLRGTQIADEMTGSLITYENTTDVFTVDGGPASPRPGGRVRAVLAPRDGASAPAAAGSAPRAAVRNPQVPPAQLKPSPGLSGEPK</sequence>
<dbReference type="InterPro" id="IPR014340">
    <property type="entry name" value="LptA"/>
</dbReference>
<feature type="chain" id="PRO_5038179123" description="Lipopolysaccharide export system protein LptA" evidence="4">
    <location>
        <begin position="23"/>
        <end position="212"/>
    </location>
</feature>
<dbReference type="InterPro" id="IPR052037">
    <property type="entry name" value="LPS_export_LptA"/>
</dbReference>
<evidence type="ECO:0000256" key="2">
    <source>
        <dbReference type="ARBA" id="ARBA00022729"/>
    </source>
</evidence>
<comment type="subcellular location">
    <subcellularLocation>
        <location evidence="4">Periplasm</location>
    </subcellularLocation>
</comment>
<keyword evidence="2 4" id="KW-0732">Signal</keyword>
<keyword evidence="1 4" id="KW-0813">Transport</keyword>
<dbReference type="GO" id="GO:0030288">
    <property type="term" value="C:outer membrane-bounded periplasmic space"/>
    <property type="evidence" value="ECO:0007669"/>
    <property type="project" value="TreeGrafter"/>
</dbReference>
<comment type="subunit">
    <text evidence="4">Component of the lipopolysaccharide transport and assembly complex.</text>
</comment>
<feature type="signal peptide" evidence="4">
    <location>
        <begin position="1"/>
        <end position="22"/>
    </location>
</feature>
<dbReference type="AlphaFoldDB" id="A0A934UQH9"/>
<dbReference type="GO" id="GO:0015920">
    <property type="term" value="P:lipopolysaccharide transport"/>
    <property type="evidence" value="ECO:0007669"/>
    <property type="project" value="UniProtKB-UniRule"/>
</dbReference>
<dbReference type="Proteomes" id="UP000617041">
    <property type="component" value="Unassembled WGS sequence"/>
</dbReference>
<dbReference type="GO" id="GO:0017089">
    <property type="term" value="F:glycolipid transfer activity"/>
    <property type="evidence" value="ECO:0007669"/>
    <property type="project" value="TreeGrafter"/>
</dbReference>
<dbReference type="InterPro" id="IPR005653">
    <property type="entry name" value="OstA-like_N"/>
</dbReference>
<dbReference type="HAMAP" id="MF_01914">
    <property type="entry name" value="LPS_assembly_LptA"/>
    <property type="match status" value="1"/>
</dbReference>
<dbReference type="GO" id="GO:0001530">
    <property type="term" value="F:lipopolysaccharide binding"/>
    <property type="evidence" value="ECO:0007669"/>
    <property type="project" value="InterPro"/>
</dbReference>
<evidence type="ECO:0000313" key="7">
    <source>
        <dbReference type="EMBL" id="MBK0391552.1"/>
    </source>
</evidence>
<evidence type="ECO:0000256" key="3">
    <source>
        <dbReference type="ARBA" id="ARBA00022764"/>
    </source>
</evidence>
<dbReference type="NCBIfam" id="TIGR03002">
    <property type="entry name" value="outer_YhbN_LptA"/>
    <property type="match status" value="1"/>
</dbReference>